<accession>A0A7E4ZS68</accession>
<feature type="region of interest" description="Disordered" evidence="1">
    <location>
        <begin position="1"/>
        <end position="106"/>
    </location>
</feature>
<sequence length="106" mass="11621">MAGVETPELKGNHLPAEKIAGGVRIARRDKRASESDRAAPSTDGDNLDLDNPSNNILANSTLAKDTKKAYPEEAVRAFHEKPQPTKDAPHTSGKLHKQEIFQPRKQ</sequence>
<dbReference type="InterPro" id="IPR024130">
    <property type="entry name" value="DAP1/DAPL1"/>
</dbReference>
<evidence type="ECO:0000313" key="3">
    <source>
        <dbReference type="WBParaSite" id="Pan_g13986.t1"/>
    </source>
</evidence>
<dbReference type="AlphaFoldDB" id="A0A7E4ZS68"/>
<feature type="compositionally biased region" description="Polar residues" evidence="1">
    <location>
        <begin position="51"/>
        <end position="63"/>
    </location>
</feature>
<protein>
    <submittedName>
        <fullName evidence="3">Death-associated protein 1</fullName>
    </submittedName>
</protein>
<dbReference type="Proteomes" id="UP000492821">
    <property type="component" value="Unassembled WGS sequence"/>
</dbReference>
<keyword evidence="2" id="KW-1185">Reference proteome</keyword>
<feature type="compositionally biased region" description="Basic and acidic residues" evidence="1">
    <location>
        <begin position="64"/>
        <end position="89"/>
    </location>
</feature>
<proteinExistence type="predicted"/>
<evidence type="ECO:0000313" key="2">
    <source>
        <dbReference type="Proteomes" id="UP000492821"/>
    </source>
</evidence>
<dbReference type="WBParaSite" id="Pan_g13986.t1">
    <property type="protein sequence ID" value="Pan_g13986.t1"/>
    <property type="gene ID" value="Pan_g13986"/>
</dbReference>
<dbReference type="Pfam" id="PF15228">
    <property type="entry name" value="DAP"/>
    <property type="match status" value="1"/>
</dbReference>
<reference evidence="3" key="2">
    <citation type="submission" date="2020-10" db="UniProtKB">
        <authorList>
            <consortium name="WormBaseParasite"/>
        </authorList>
    </citation>
    <scope>IDENTIFICATION</scope>
</reference>
<evidence type="ECO:0000256" key="1">
    <source>
        <dbReference type="SAM" id="MobiDB-lite"/>
    </source>
</evidence>
<organism evidence="2 3">
    <name type="scientific">Panagrellus redivivus</name>
    <name type="common">Microworm</name>
    <dbReference type="NCBI Taxonomy" id="6233"/>
    <lineage>
        <taxon>Eukaryota</taxon>
        <taxon>Metazoa</taxon>
        <taxon>Ecdysozoa</taxon>
        <taxon>Nematoda</taxon>
        <taxon>Chromadorea</taxon>
        <taxon>Rhabditida</taxon>
        <taxon>Tylenchina</taxon>
        <taxon>Panagrolaimomorpha</taxon>
        <taxon>Panagrolaimoidea</taxon>
        <taxon>Panagrolaimidae</taxon>
        <taxon>Panagrellus</taxon>
    </lineage>
</organism>
<name>A0A7E4ZS68_PANRE</name>
<reference evidence="2" key="1">
    <citation type="journal article" date="2013" name="Genetics">
        <title>The draft genome and transcriptome of Panagrellus redivivus are shaped by the harsh demands of a free-living lifestyle.</title>
        <authorList>
            <person name="Srinivasan J."/>
            <person name="Dillman A.R."/>
            <person name="Macchietto M.G."/>
            <person name="Heikkinen L."/>
            <person name="Lakso M."/>
            <person name="Fracchia K.M."/>
            <person name="Antoshechkin I."/>
            <person name="Mortazavi A."/>
            <person name="Wong G."/>
            <person name="Sternberg P.W."/>
        </authorList>
    </citation>
    <scope>NUCLEOTIDE SEQUENCE [LARGE SCALE GENOMIC DNA]</scope>
    <source>
        <strain evidence="2">MT8872</strain>
    </source>
</reference>